<dbReference type="Proteomes" id="UP001291623">
    <property type="component" value="Unassembled WGS sequence"/>
</dbReference>
<name>A0AAE1UYS4_9SOLA</name>
<keyword evidence="2" id="KW-1185">Reference proteome</keyword>
<organism evidence="1 2">
    <name type="scientific">Anisodus tanguticus</name>
    <dbReference type="NCBI Taxonomy" id="243964"/>
    <lineage>
        <taxon>Eukaryota</taxon>
        <taxon>Viridiplantae</taxon>
        <taxon>Streptophyta</taxon>
        <taxon>Embryophyta</taxon>
        <taxon>Tracheophyta</taxon>
        <taxon>Spermatophyta</taxon>
        <taxon>Magnoliopsida</taxon>
        <taxon>eudicotyledons</taxon>
        <taxon>Gunneridae</taxon>
        <taxon>Pentapetalae</taxon>
        <taxon>asterids</taxon>
        <taxon>lamiids</taxon>
        <taxon>Solanales</taxon>
        <taxon>Solanaceae</taxon>
        <taxon>Solanoideae</taxon>
        <taxon>Hyoscyameae</taxon>
        <taxon>Anisodus</taxon>
    </lineage>
</organism>
<dbReference type="EMBL" id="JAVYJV010000017">
    <property type="protein sequence ID" value="KAK4348562.1"/>
    <property type="molecule type" value="Genomic_DNA"/>
</dbReference>
<sequence>MSPAGPNHVYQNFDLSNGYVHERVVDQVHLKRNFRDIYNQIKRLSWNVVFENPGPVNIDRVSVFYLNMEKVNSEFWRPTVPLRNILLTAATLCEAIGAPDDEDEHSADWGDIDTEEDDEEMLHNNDDEEEPNPQGKAVLEFNATRNYKGLNDKTMNVTTKQCGAMEESLNQKSIV</sequence>
<proteinExistence type="predicted"/>
<accession>A0AAE1UYS4</accession>
<dbReference type="AlphaFoldDB" id="A0AAE1UYS4"/>
<gene>
    <name evidence="1" type="ORF">RND71_031317</name>
</gene>
<evidence type="ECO:0000313" key="1">
    <source>
        <dbReference type="EMBL" id="KAK4348562.1"/>
    </source>
</evidence>
<reference evidence="1" key="1">
    <citation type="submission" date="2023-12" db="EMBL/GenBank/DDBJ databases">
        <title>Genome assembly of Anisodus tanguticus.</title>
        <authorList>
            <person name="Wang Y.-J."/>
        </authorList>
    </citation>
    <scope>NUCLEOTIDE SEQUENCE</scope>
    <source>
        <strain evidence="1">KB-2021</strain>
        <tissue evidence="1">Leaf</tissue>
    </source>
</reference>
<comment type="caution">
    <text evidence="1">The sequence shown here is derived from an EMBL/GenBank/DDBJ whole genome shotgun (WGS) entry which is preliminary data.</text>
</comment>
<protein>
    <submittedName>
        <fullName evidence="1">Uncharacterized protein</fullName>
    </submittedName>
</protein>
<evidence type="ECO:0000313" key="2">
    <source>
        <dbReference type="Proteomes" id="UP001291623"/>
    </source>
</evidence>